<feature type="transmembrane region" description="Helical" evidence="2">
    <location>
        <begin position="21"/>
        <end position="38"/>
    </location>
</feature>
<evidence type="ECO:0000256" key="1">
    <source>
        <dbReference type="SAM" id="MobiDB-lite"/>
    </source>
</evidence>
<evidence type="ECO:0008006" key="5">
    <source>
        <dbReference type="Google" id="ProtNLM"/>
    </source>
</evidence>
<keyword evidence="2" id="KW-1133">Transmembrane helix</keyword>
<evidence type="ECO:0000256" key="2">
    <source>
        <dbReference type="SAM" id="Phobius"/>
    </source>
</evidence>
<keyword evidence="2" id="KW-0472">Membrane</keyword>
<reference evidence="4" key="1">
    <citation type="journal article" date="2019" name="Int. J. Syst. Evol. Microbiol.">
        <title>The Global Catalogue of Microorganisms (GCM) 10K type strain sequencing project: providing services to taxonomists for standard genome sequencing and annotation.</title>
        <authorList>
            <consortium name="The Broad Institute Genomics Platform"/>
            <consortium name="The Broad Institute Genome Sequencing Center for Infectious Disease"/>
            <person name="Wu L."/>
            <person name="Ma J."/>
        </authorList>
    </citation>
    <scope>NUCLEOTIDE SEQUENCE [LARGE SCALE GENOMIC DNA]</scope>
    <source>
        <strain evidence="4">JCM 14901</strain>
    </source>
</reference>
<gene>
    <name evidence="3" type="ORF">GCM10009776_14420</name>
</gene>
<name>A0ABP5BZ11_9MICO</name>
<protein>
    <recommendedName>
        <fullName evidence="5">DUF4232 domain-containing protein</fullName>
    </recommendedName>
</protein>
<feature type="region of interest" description="Disordered" evidence="1">
    <location>
        <begin position="47"/>
        <end position="113"/>
    </location>
</feature>
<proteinExistence type="predicted"/>
<comment type="caution">
    <text evidence="3">The sequence shown here is derived from an EMBL/GenBank/DDBJ whole genome shotgun (WGS) entry which is preliminary data.</text>
</comment>
<dbReference type="RefSeq" id="WP_344092842.1">
    <property type="nucleotide sequence ID" value="NZ_BAAAOG010000002.1"/>
</dbReference>
<keyword evidence="4" id="KW-1185">Reference proteome</keyword>
<evidence type="ECO:0000313" key="3">
    <source>
        <dbReference type="EMBL" id="GAA1953691.1"/>
    </source>
</evidence>
<feature type="compositionally biased region" description="Polar residues" evidence="1">
    <location>
        <begin position="47"/>
        <end position="64"/>
    </location>
</feature>
<organism evidence="3 4">
    <name type="scientific">Microbacterium deminutum</name>
    <dbReference type="NCBI Taxonomy" id="344164"/>
    <lineage>
        <taxon>Bacteria</taxon>
        <taxon>Bacillati</taxon>
        <taxon>Actinomycetota</taxon>
        <taxon>Actinomycetes</taxon>
        <taxon>Micrococcales</taxon>
        <taxon>Microbacteriaceae</taxon>
        <taxon>Microbacterium</taxon>
    </lineage>
</organism>
<keyword evidence="2" id="KW-0812">Transmembrane</keyword>
<accession>A0ABP5BZ11</accession>
<dbReference type="EMBL" id="BAAAOG010000002">
    <property type="protein sequence ID" value="GAA1953691.1"/>
    <property type="molecule type" value="Genomic_DNA"/>
</dbReference>
<evidence type="ECO:0000313" key="4">
    <source>
        <dbReference type="Proteomes" id="UP001499933"/>
    </source>
</evidence>
<dbReference type="Proteomes" id="UP001499933">
    <property type="component" value="Unassembled WGS sequence"/>
</dbReference>
<sequence length="244" mass="25466">MATEPPRRRRHSPAVYRRRRIVVIVGIIAAIVVVWLLIAQPWRGAASQTAGQDPSAGDKTTTDAGVTELPVPQDASSTPRATSSPSATPAATPHPTTSQAPTPAPTSTAAPCRSGDITVEAITDKTSYATGQNPLLSIKLTNHGRTGCSLNVGTSTQVFTITSGSDVWWRSTDCQTEPSDMVALLSAGQSVTSAVPLAWDRTRSSVSTCTDSDRPRAPGGGATYHLDVEIGGVSSTDSAQILLY</sequence>
<feature type="compositionally biased region" description="Low complexity" evidence="1">
    <location>
        <begin position="75"/>
        <end position="111"/>
    </location>
</feature>